<name>A0ABV2TX24_9FLAO</name>
<gene>
    <name evidence="1" type="ORF">ABXZ32_10480</name>
</gene>
<dbReference type="RefSeq" id="WP_354618628.1">
    <property type="nucleotide sequence ID" value="NZ_JBEWYP010000005.1"/>
</dbReference>
<comment type="caution">
    <text evidence="1">The sequence shown here is derived from an EMBL/GenBank/DDBJ whole genome shotgun (WGS) entry which is preliminary data.</text>
</comment>
<evidence type="ECO:0000313" key="2">
    <source>
        <dbReference type="Proteomes" id="UP001549773"/>
    </source>
</evidence>
<organism evidence="1 2">
    <name type="scientific">Sediminicola luteus</name>
    <dbReference type="NCBI Taxonomy" id="319238"/>
    <lineage>
        <taxon>Bacteria</taxon>
        <taxon>Pseudomonadati</taxon>
        <taxon>Bacteroidota</taxon>
        <taxon>Flavobacteriia</taxon>
        <taxon>Flavobacteriales</taxon>
        <taxon>Flavobacteriaceae</taxon>
        <taxon>Sediminicola</taxon>
    </lineage>
</organism>
<dbReference type="EMBL" id="JBEWYP010000005">
    <property type="protein sequence ID" value="MET7029824.1"/>
    <property type="molecule type" value="Genomic_DNA"/>
</dbReference>
<keyword evidence="2" id="KW-1185">Reference proteome</keyword>
<protein>
    <submittedName>
        <fullName evidence="1">Uncharacterized protein</fullName>
    </submittedName>
</protein>
<evidence type="ECO:0000313" key="1">
    <source>
        <dbReference type="EMBL" id="MET7029824.1"/>
    </source>
</evidence>
<dbReference type="Proteomes" id="UP001549773">
    <property type="component" value="Unassembled WGS sequence"/>
</dbReference>
<reference evidence="1 2" key="1">
    <citation type="submission" date="2024-07" db="EMBL/GenBank/DDBJ databases">
        <title>The genome sequence of type strain Sediminicola luteus GDMCC 1.2596T.</title>
        <authorList>
            <person name="Liu Y."/>
        </authorList>
    </citation>
    <scope>NUCLEOTIDE SEQUENCE [LARGE SCALE GENOMIC DNA]</scope>
    <source>
        <strain evidence="1 2">GDMCC 1.2596</strain>
    </source>
</reference>
<proteinExistence type="predicted"/>
<sequence length="45" mass="5189">MKTSKKNKRYTGYLEVNGPIRKRYRICDVFLTNEALVLSTVTPIA</sequence>
<accession>A0ABV2TX24</accession>